<evidence type="ECO:0000313" key="2">
    <source>
        <dbReference type="Proteomes" id="UP000176593"/>
    </source>
</evidence>
<dbReference type="SUPFAM" id="SSF52833">
    <property type="entry name" value="Thioredoxin-like"/>
    <property type="match status" value="1"/>
</dbReference>
<sequence length="83" mass="9535">MKYFFYGTECPHCHVMLPLVEKLNKEGAKIEILETWHNAENAKKLETFDTGLCGGVPFFYNAKSKKFLCGEATEKEVRDWADS</sequence>
<dbReference type="AlphaFoldDB" id="A0A1F7VBR8"/>
<comment type="caution">
    <text evidence="1">The sequence shown here is derived from an EMBL/GenBank/DDBJ whole genome shotgun (WGS) entry which is preliminary data.</text>
</comment>
<dbReference type="EMBL" id="MGEQ01000002">
    <property type="protein sequence ID" value="OGL87966.1"/>
    <property type="molecule type" value="Genomic_DNA"/>
</dbReference>
<gene>
    <name evidence="1" type="ORF">A3I41_02555</name>
</gene>
<evidence type="ECO:0008006" key="3">
    <source>
        <dbReference type="Google" id="ProtNLM"/>
    </source>
</evidence>
<dbReference type="Gene3D" id="3.40.30.10">
    <property type="entry name" value="Glutaredoxin"/>
    <property type="match status" value="1"/>
</dbReference>
<name>A0A1F7VBR8_9BACT</name>
<dbReference type="InterPro" id="IPR036249">
    <property type="entry name" value="Thioredoxin-like_sf"/>
</dbReference>
<evidence type="ECO:0000313" key="1">
    <source>
        <dbReference type="EMBL" id="OGL87966.1"/>
    </source>
</evidence>
<reference evidence="1 2" key="1">
    <citation type="journal article" date="2016" name="Nat. Commun.">
        <title>Thousands of microbial genomes shed light on interconnected biogeochemical processes in an aquifer system.</title>
        <authorList>
            <person name="Anantharaman K."/>
            <person name="Brown C.T."/>
            <person name="Hug L.A."/>
            <person name="Sharon I."/>
            <person name="Castelle C.J."/>
            <person name="Probst A.J."/>
            <person name="Thomas B.C."/>
            <person name="Singh A."/>
            <person name="Wilkins M.J."/>
            <person name="Karaoz U."/>
            <person name="Brodie E.L."/>
            <person name="Williams K.H."/>
            <person name="Hubbard S.S."/>
            <person name="Banfield J.F."/>
        </authorList>
    </citation>
    <scope>NUCLEOTIDE SEQUENCE [LARGE SCALE GENOMIC DNA]</scope>
</reference>
<accession>A0A1F7VBR8</accession>
<dbReference type="Proteomes" id="UP000176593">
    <property type="component" value="Unassembled WGS sequence"/>
</dbReference>
<organism evidence="1 2">
    <name type="scientific">Candidatus Uhrbacteria bacterium RIFCSPLOWO2_02_FULL_48_18</name>
    <dbReference type="NCBI Taxonomy" id="1802408"/>
    <lineage>
        <taxon>Bacteria</taxon>
        <taxon>Candidatus Uhriibacteriota</taxon>
    </lineage>
</organism>
<proteinExistence type="predicted"/>
<protein>
    <recommendedName>
        <fullName evidence="3">Thioredoxin domain-containing protein</fullName>
    </recommendedName>
</protein>